<protein>
    <recommendedName>
        <fullName evidence="2">MmgE/PrpD N-terminal domain-containing protein</fullName>
    </recommendedName>
</protein>
<dbReference type="Gene3D" id="3.30.1330.120">
    <property type="entry name" value="2-methylcitrate dehydratase PrpD"/>
    <property type="match status" value="1"/>
</dbReference>
<dbReference type="RefSeq" id="WP_057895696.1">
    <property type="nucleotide sequence ID" value="NZ_AZEH01000025.1"/>
</dbReference>
<dbReference type="InterPro" id="IPR036148">
    <property type="entry name" value="MmgE/PrpD_sf"/>
</dbReference>
<dbReference type="InterPro" id="IPR042188">
    <property type="entry name" value="MmgE/PrpD_sf_2"/>
</dbReference>
<gene>
    <name evidence="3" type="ORF">FD46_GL000729</name>
</gene>
<comment type="caution">
    <text evidence="3">The sequence shown here is derived from an EMBL/GenBank/DDBJ whole genome shotgun (WGS) entry which is preliminary data.</text>
</comment>
<dbReference type="PANTHER" id="PTHR16943">
    <property type="entry name" value="2-METHYLCITRATE DEHYDRATASE-RELATED"/>
    <property type="match status" value="1"/>
</dbReference>
<evidence type="ECO:0000313" key="4">
    <source>
        <dbReference type="Proteomes" id="UP000051686"/>
    </source>
</evidence>
<evidence type="ECO:0000259" key="2">
    <source>
        <dbReference type="Pfam" id="PF03972"/>
    </source>
</evidence>
<dbReference type="EMBL" id="AZEH01000025">
    <property type="protein sequence ID" value="KRL05339.1"/>
    <property type="molecule type" value="Genomic_DNA"/>
</dbReference>
<sequence length="338" mass="37412">MSALFSITAPDDKLKDFLWAFIQGVELAGKFGKLLNPQLALRGWHTTGMIGTLAAAAAVGVYKKVTVKQMCSLLSLAATQTSGLEIQAGSDGKPFNAGMAARDAVSAYVLVENGFKANEDPFSNTRGWFKTIAGIDFSAQEMCKLWLHPAEISQPGLWFKQHPFCSAAMSGYDAAKILYQRGIRTKDCQTVNVHFPSGGDHALRYRLPMTGKEGKFSIEYIIWQVFRSGDVSDELFECPKVSKNFVKWQPCVSHKNDLETSDSAARPTKLTVKLKSGNFESVQVSFPEGSPKCPLSRKKLLEQLHLQVMVSGPEWINFCSKFTNPKWMVSELKQQLGK</sequence>
<evidence type="ECO:0000256" key="1">
    <source>
        <dbReference type="ARBA" id="ARBA00006174"/>
    </source>
</evidence>
<dbReference type="Proteomes" id="UP000051686">
    <property type="component" value="Unassembled WGS sequence"/>
</dbReference>
<dbReference type="STRING" id="1423777.FD46_GL000729"/>
<organism evidence="3 4">
    <name type="scientific">Liquorilactobacillus oeni DSM 19972</name>
    <dbReference type="NCBI Taxonomy" id="1423777"/>
    <lineage>
        <taxon>Bacteria</taxon>
        <taxon>Bacillati</taxon>
        <taxon>Bacillota</taxon>
        <taxon>Bacilli</taxon>
        <taxon>Lactobacillales</taxon>
        <taxon>Lactobacillaceae</taxon>
        <taxon>Liquorilactobacillus</taxon>
    </lineage>
</organism>
<dbReference type="Gene3D" id="1.10.4100.10">
    <property type="entry name" value="2-methylcitrate dehydratase PrpD"/>
    <property type="match status" value="1"/>
</dbReference>
<comment type="similarity">
    <text evidence="1">Belongs to the PrpD family.</text>
</comment>
<dbReference type="OrthoDB" id="9795089at2"/>
<dbReference type="InterPro" id="IPR005656">
    <property type="entry name" value="MmgE_PrpD"/>
</dbReference>
<name>A0A0R1MLE8_9LACO</name>
<dbReference type="PANTHER" id="PTHR16943:SF8">
    <property type="entry name" value="2-METHYLCITRATE DEHYDRATASE"/>
    <property type="match status" value="1"/>
</dbReference>
<dbReference type="SUPFAM" id="SSF103378">
    <property type="entry name" value="2-methylcitrate dehydratase PrpD"/>
    <property type="match status" value="1"/>
</dbReference>
<accession>A0A0R1MLE8</accession>
<feature type="domain" description="MmgE/PrpD N-terminal" evidence="2">
    <location>
        <begin position="13"/>
        <end position="134"/>
    </location>
</feature>
<dbReference type="InterPro" id="IPR042183">
    <property type="entry name" value="MmgE/PrpD_sf_1"/>
</dbReference>
<evidence type="ECO:0000313" key="3">
    <source>
        <dbReference type="EMBL" id="KRL05339.1"/>
    </source>
</evidence>
<dbReference type="GO" id="GO:0016829">
    <property type="term" value="F:lyase activity"/>
    <property type="evidence" value="ECO:0007669"/>
    <property type="project" value="InterPro"/>
</dbReference>
<dbReference type="PATRIC" id="fig|1423777.3.peg.755"/>
<dbReference type="InterPro" id="IPR045336">
    <property type="entry name" value="MmgE_PrpD_N"/>
</dbReference>
<dbReference type="AlphaFoldDB" id="A0A0R1MLE8"/>
<dbReference type="Pfam" id="PF03972">
    <property type="entry name" value="MmgE_PrpD_N"/>
    <property type="match status" value="1"/>
</dbReference>
<proteinExistence type="inferred from homology"/>
<keyword evidence="4" id="KW-1185">Reference proteome</keyword>
<reference evidence="3 4" key="1">
    <citation type="journal article" date="2015" name="Genome Announc.">
        <title>Expanding the biotechnology potential of lactobacilli through comparative genomics of 213 strains and associated genera.</title>
        <authorList>
            <person name="Sun Z."/>
            <person name="Harris H.M."/>
            <person name="McCann A."/>
            <person name="Guo C."/>
            <person name="Argimon S."/>
            <person name="Zhang W."/>
            <person name="Yang X."/>
            <person name="Jeffery I.B."/>
            <person name="Cooney J.C."/>
            <person name="Kagawa T.F."/>
            <person name="Liu W."/>
            <person name="Song Y."/>
            <person name="Salvetti E."/>
            <person name="Wrobel A."/>
            <person name="Rasinkangas P."/>
            <person name="Parkhill J."/>
            <person name="Rea M.C."/>
            <person name="O'Sullivan O."/>
            <person name="Ritari J."/>
            <person name="Douillard F.P."/>
            <person name="Paul Ross R."/>
            <person name="Yang R."/>
            <person name="Briner A.E."/>
            <person name="Felis G.E."/>
            <person name="de Vos W.M."/>
            <person name="Barrangou R."/>
            <person name="Klaenhammer T.R."/>
            <person name="Caufield P.W."/>
            <person name="Cui Y."/>
            <person name="Zhang H."/>
            <person name="O'Toole P.W."/>
        </authorList>
    </citation>
    <scope>NUCLEOTIDE SEQUENCE [LARGE SCALE GENOMIC DNA]</scope>
    <source>
        <strain evidence="3 4">DSM 19972</strain>
    </source>
</reference>